<feature type="region of interest" description="Disordered" evidence="1">
    <location>
        <begin position="28"/>
        <end position="59"/>
    </location>
</feature>
<dbReference type="AlphaFoldDB" id="A0A4Y3WJU7"/>
<dbReference type="EMBL" id="BJNG01000014">
    <property type="protein sequence ID" value="GEC19222.1"/>
    <property type="molecule type" value="Genomic_DNA"/>
</dbReference>
<protein>
    <submittedName>
        <fullName evidence="2">Uncharacterized protein</fullName>
    </submittedName>
</protein>
<organism evidence="2 3">
    <name type="scientific">Pseudonocardia hydrocarbonoxydans</name>
    <dbReference type="NCBI Taxonomy" id="76726"/>
    <lineage>
        <taxon>Bacteria</taxon>
        <taxon>Bacillati</taxon>
        <taxon>Actinomycetota</taxon>
        <taxon>Actinomycetes</taxon>
        <taxon>Pseudonocardiales</taxon>
        <taxon>Pseudonocardiaceae</taxon>
        <taxon>Pseudonocardia</taxon>
    </lineage>
</organism>
<name>A0A4Y3WJU7_9PSEU</name>
<feature type="compositionally biased region" description="Low complexity" evidence="1">
    <location>
        <begin position="30"/>
        <end position="45"/>
    </location>
</feature>
<keyword evidence="3" id="KW-1185">Reference proteome</keyword>
<evidence type="ECO:0000256" key="1">
    <source>
        <dbReference type="SAM" id="MobiDB-lite"/>
    </source>
</evidence>
<dbReference type="RefSeq" id="WP_141277797.1">
    <property type="nucleotide sequence ID" value="NZ_BAAARZ010000080.1"/>
</dbReference>
<dbReference type="Proteomes" id="UP000320338">
    <property type="component" value="Unassembled WGS sequence"/>
</dbReference>
<evidence type="ECO:0000313" key="3">
    <source>
        <dbReference type="Proteomes" id="UP000320338"/>
    </source>
</evidence>
<proteinExistence type="predicted"/>
<evidence type="ECO:0000313" key="2">
    <source>
        <dbReference type="EMBL" id="GEC19222.1"/>
    </source>
</evidence>
<dbReference type="PROSITE" id="PS51257">
    <property type="entry name" value="PROKAR_LIPOPROTEIN"/>
    <property type="match status" value="1"/>
</dbReference>
<comment type="caution">
    <text evidence="2">The sequence shown here is derived from an EMBL/GenBank/DDBJ whole genome shotgun (WGS) entry which is preliminary data.</text>
</comment>
<feature type="compositionally biased region" description="Pro residues" evidence="1">
    <location>
        <begin position="49"/>
        <end position="59"/>
    </location>
</feature>
<sequence length="59" mass="6075">MTRRRFLVPVVLGCLVLGGCGVDDEPEPVPLTEAPVAPAAVPTVTQRPDPAPDPSTPDG</sequence>
<accession>A0A4Y3WJU7</accession>
<reference evidence="2 3" key="1">
    <citation type="submission" date="2019-06" db="EMBL/GenBank/DDBJ databases">
        <title>Whole genome shotgun sequence of Pseudonocardia hydrocarbonoxydans NBRC 14498.</title>
        <authorList>
            <person name="Hosoyama A."/>
            <person name="Uohara A."/>
            <person name="Ohji S."/>
            <person name="Ichikawa N."/>
        </authorList>
    </citation>
    <scope>NUCLEOTIDE SEQUENCE [LARGE SCALE GENOMIC DNA]</scope>
    <source>
        <strain evidence="2 3">NBRC 14498</strain>
    </source>
</reference>
<gene>
    <name evidence="2" type="ORF">PHY01_15050</name>
</gene>